<dbReference type="AlphaFoldDB" id="A0AAD7SU29"/>
<proteinExistence type="predicted"/>
<evidence type="ECO:0000256" key="1">
    <source>
        <dbReference type="SAM" id="SignalP"/>
    </source>
</evidence>
<name>A0AAD7SU29_9TELE</name>
<feature type="chain" id="PRO_5042112666" description="Interleukin 4/13A" evidence="1">
    <location>
        <begin position="17"/>
        <end position="126"/>
    </location>
</feature>
<organism evidence="2 3">
    <name type="scientific">Aldrovandia affinis</name>
    <dbReference type="NCBI Taxonomy" id="143900"/>
    <lineage>
        <taxon>Eukaryota</taxon>
        <taxon>Metazoa</taxon>
        <taxon>Chordata</taxon>
        <taxon>Craniata</taxon>
        <taxon>Vertebrata</taxon>
        <taxon>Euteleostomi</taxon>
        <taxon>Actinopterygii</taxon>
        <taxon>Neopterygii</taxon>
        <taxon>Teleostei</taxon>
        <taxon>Notacanthiformes</taxon>
        <taxon>Halosauridae</taxon>
        <taxon>Aldrovandia</taxon>
    </lineage>
</organism>
<evidence type="ECO:0000313" key="3">
    <source>
        <dbReference type="Proteomes" id="UP001221898"/>
    </source>
</evidence>
<feature type="signal peptide" evidence="1">
    <location>
        <begin position="1"/>
        <end position="16"/>
    </location>
</feature>
<dbReference type="EMBL" id="JAINUG010000033">
    <property type="protein sequence ID" value="KAJ8408834.1"/>
    <property type="molecule type" value="Genomic_DNA"/>
</dbReference>
<dbReference type="InterPro" id="IPR009079">
    <property type="entry name" value="4_helix_cytokine-like_core"/>
</dbReference>
<comment type="caution">
    <text evidence="2">The sequence shown here is derived from an EMBL/GenBank/DDBJ whole genome shotgun (WGS) entry which is preliminary data.</text>
</comment>
<accession>A0AAD7SU29</accession>
<keyword evidence="1" id="KW-0732">Signal</keyword>
<dbReference type="Proteomes" id="UP001221898">
    <property type="component" value="Unassembled WGS sequence"/>
</dbReference>
<reference evidence="2" key="1">
    <citation type="journal article" date="2023" name="Science">
        <title>Genome structures resolve the early diversification of teleost fishes.</title>
        <authorList>
            <person name="Parey E."/>
            <person name="Louis A."/>
            <person name="Montfort J."/>
            <person name="Bouchez O."/>
            <person name="Roques C."/>
            <person name="Iampietro C."/>
            <person name="Lluch J."/>
            <person name="Castinel A."/>
            <person name="Donnadieu C."/>
            <person name="Desvignes T."/>
            <person name="Floi Bucao C."/>
            <person name="Jouanno E."/>
            <person name="Wen M."/>
            <person name="Mejri S."/>
            <person name="Dirks R."/>
            <person name="Jansen H."/>
            <person name="Henkel C."/>
            <person name="Chen W.J."/>
            <person name="Zahm M."/>
            <person name="Cabau C."/>
            <person name="Klopp C."/>
            <person name="Thompson A.W."/>
            <person name="Robinson-Rechavi M."/>
            <person name="Braasch I."/>
            <person name="Lecointre G."/>
            <person name="Bobe J."/>
            <person name="Postlethwait J.H."/>
            <person name="Berthelot C."/>
            <person name="Roest Crollius H."/>
            <person name="Guiguen Y."/>
        </authorList>
    </citation>
    <scope>NUCLEOTIDE SEQUENCE</scope>
    <source>
        <strain evidence="2">NC1722</strain>
    </source>
</reference>
<dbReference type="SUPFAM" id="SSF47266">
    <property type="entry name" value="4-helical cytokines"/>
    <property type="match status" value="1"/>
</dbReference>
<evidence type="ECO:0000313" key="2">
    <source>
        <dbReference type="EMBL" id="KAJ8408834.1"/>
    </source>
</evidence>
<sequence length="126" mass="14724">MKILFVFSVALVFVSGLPTKPERMRHLEDIVKILTRLEELPAKIRHTLTADVIDSHKCEAKDFCKAEKVLSKIDHEEFRGERGIGRFLNAYNKNFNTKCIVDTRNELELKVLLQRLRICVQKHYSQ</sequence>
<evidence type="ECO:0008006" key="4">
    <source>
        <dbReference type="Google" id="ProtNLM"/>
    </source>
</evidence>
<keyword evidence="3" id="KW-1185">Reference proteome</keyword>
<gene>
    <name evidence="2" type="ORF">AAFF_G00246520</name>
</gene>
<dbReference type="Gene3D" id="1.20.1250.10">
    <property type="match status" value="1"/>
</dbReference>
<protein>
    <recommendedName>
        <fullName evidence="4">Interleukin 4/13A</fullName>
    </recommendedName>
</protein>